<dbReference type="PANTHER" id="PTHR10039:SF16">
    <property type="entry name" value="GPI INOSITOL-DEACYLASE"/>
    <property type="match status" value="1"/>
</dbReference>
<accession>A0A5C3KVW7</accession>
<dbReference type="AlphaFoldDB" id="A0A5C3KVW7"/>
<dbReference type="OrthoDB" id="7464126at2759"/>
<dbReference type="Proteomes" id="UP000307440">
    <property type="component" value="Unassembled WGS sequence"/>
</dbReference>
<dbReference type="InterPro" id="IPR056884">
    <property type="entry name" value="NPHP3-like_N"/>
</dbReference>
<name>A0A5C3KVW7_COPMA</name>
<dbReference type="Pfam" id="PF24883">
    <property type="entry name" value="NPHP3_N"/>
    <property type="match status" value="1"/>
</dbReference>
<proteinExistence type="predicted"/>
<organism evidence="3 4">
    <name type="scientific">Coprinopsis marcescibilis</name>
    <name type="common">Agaric fungus</name>
    <name type="synonym">Psathyrella marcescibilis</name>
    <dbReference type="NCBI Taxonomy" id="230819"/>
    <lineage>
        <taxon>Eukaryota</taxon>
        <taxon>Fungi</taxon>
        <taxon>Dikarya</taxon>
        <taxon>Basidiomycota</taxon>
        <taxon>Agaricomycotina</taxon>
        <taxon>Agaricomycetes</taxon>
        <taxon>Agaricomycetidae</taxon>
        <taxon>Agaricales</taxon>
        <taxon>Agaricineae</taxon>
        <taxon>Psathyrellaceae</taxon>
        <taxon>Coprinopsis</taxon>
    </lineage>
</organism>
<feature type="domain" description="Nephrocystin 3-like N-terminal" evidence="2">
    <location>
        <begin position="69"/>
        <end position="229"/>
    </location>
</feature>
<dbReference type="InterPro" id="IPR027417">
    <property type="entry name" value="P-loop_NTPase"/>
</dbReference>
<keyword evidence="1" id="KW-0677">Repeat</keyword>
<dbReference type="SUPFAM" id="SSF52540">
    <property type="entry name" value="P-loop containing nucleoside triphosphate hydrolases"/>
    <property type="match status" value="1"/>
</dbReference>
<reference evidence="3 4" key="1">
    <citation type="journal article" date="2019" name="Nat. Ecol. Evol.">
        <title>Megaphylogeny resolves global patterns of mushroom evolution.</title>
        <authorList>
            <person name="Varga T."/>
            <person name="Krizsan K."/>
            <person name="Foldi C."/>
            <person name="Dima B."/>
            <person name="Sanchez-Garcia M."/>
            <person name="Sanchez-Ramirez S."/>
            <person name="Szollosi G.J."/>
            <person name="Szarkandi J.G."/>
            <person name="Papp V."/>
            <person name="Albert L."/>
            <person name="Andreopoulos W."/>
            <person name="Angelini C."/>
            <person name="Antonin V."/>
            <person name="Barry K.W."/>
            <person name="Bougher N.L."/>
            <person name="Buchanan P."/>
            <person name="Buyck B."/>
            <person name="Bense V."/>
            <person name="Catcheside P."/>
            <person name="Chovatia M."/>
            <person name="Cooper J."/>
            <person name="Damon W."/>
            <person name="Desjardin D."/>
            <person name="Finy P."/>
            <person name="Geml J."/>
            <person name="Haridas S."/>
            <person name="Hughes K."/>
            <person name="Justo A."/>
            <person name="Karasinski D."/>
            <person name="Kautmanova I."/>
            <person name="Kiss B."/>
            <person name="Kocsube S."/>
            <person name="Kotiranta H."/>
            <person name="LaButti K.M."/>
            <person name="Lechner B.E."/>
            <person name="Liimatainen K."/>
            <person name="Lipzen A."/>
            <person name="Lukacs Z."/>
            <person name="Mihaltcheva S."/>
            <person name="Morgado L.N."/>
            <person name="Niskanen T."/>
            <person name="Noordeloos M.E."/>
            <person name="Ohm R.A."/>
            <person name="Ortiz-Santana B."/>
            <person name="Ovrebo C."/>
            <person name="Racz N."/>
            <person name="Riley R."/>
            <person name="Savchenko A."/>
            <person name="Shiryaev A."/>
            <person name="Soop K."/>
            <person name="Spirin V."/>
            <person name="Szebenyi C."/>
            <person name="Tomsovsky M."/>
            <person name="Tulloss R.E."/>
            <person name="Uehling J."/>
            <person name="Grigoriev I.V."/>
            <person name="Vagvolgyi C."/>
            <person name="Papp T."/>
            <person name="Martin F.M."/>
            <person name="Miettinen O."/>
            <person name="Hibbett D.S."/>
            <person name="Nagy L.G."/>
        </authorList>
    </citation>
    <scope>NUCLEOTIDE SEQUENCE [LARGE SCALE GENOMIC DNA]</scope>
    <source>
        <strain evidence="3 4">CBS 121175</strain>
    </source>
</reference>
<sequence length="422" mass="47101">MNDSNTTVIGGNSTVINNYNYSSADPVSPSLPPQVSVENADINAIAEQLTSLNYYKIHRDILSKRTPNTLVWFFELPEFKTWLGSTGGVLWVTGMPGAGKTFLSSVIIEHLLNLKDRNGEGICILFAHCRYTDAIPVKDILAALVRQLLEGYPTLVWRFIKPFHDLHKQNRTTPSQQDFLELLQKISASGVFSKCFYIIDGLDEASSDTQIDILSALNSIGINFCLTSRPLAFLKDYVPHAVFVNIAVKDQDILLLIDQRVERLPALRKLLMDAKLKAEVVSTIVQKSSGMFLLASLQLERFQHCLSVADLKTALSNLPSGIFGIYASTVSRIESQPNSDLAKQLLVWVTYAQASLLIEDLRYALAMSVHTREFSSDRLVDKDILISLCCGLITLNPESGQVRLIWWIARQRSERAIQSLAQ</sequence>
<evidence type="ECO:0000313" key="3">
    <source>
        <dbReference type="EMBL" id="TFK24686.1"/>
    </source>
</evidence>
<dbReference type="PANTHER" id="PTHR10039">
    <property type="entry name" value="AMELOGENIN"/>
    <property type="match status" value="1"/>
</dbReference>
<evidence type="ECO:0000259" key="2">
    <source>
        <dbReference type="Pfam" id="PF24883"/>
    </source>
</evidence>
<dbReference type="Gene3D" id="3.40.50.300">
    <property type="entry name" value="P-loop containing nucleotide triphosphate hydrolases"/>
    <property type="match status" value="1"/>
</dbReference>
<gene>
    <name evidence="3" type="ORF">FA15DRAFT_405689</name>
</gene>
<keyword evidence="4" id="KW-1185">Reference proteome</keyword>
<evidence type="ECO:0000256" key="1">
    <source>
        <dbReference type="ARBA" id="ARBA00022737"/>
    </source>
</evidence>
<dbReference type="EMBL" id="ML210196">
    <property type="protein sequence ID" value="TFK24686.1"/>
    <property type="molecule type" value="Genomic_DNA"/>
</dbReference>
<protein>
    <recommendedName>
        <fullName evidence="2">Nephrocystin 3-like N-terminal domain-containing protein</fullName>
    </recommendedName>
</protein>
<evidence type="ECO:0000313" key="4">
    <source>
        <dbReference type="Proteomes" id="UP000307440"/>
    </source>
</evidence>